<evidence type="ECO:0000313" key="7">
    <source>
        <dbReference type="EMBL" id="RSL33380.1"/>
    </source>
</evidence>
<sequence>MRPIELSIKGLHSFREKQTIDFSKLCQGGVFGIFGPTGSGKSSLLDAMTLALYGKVERAPNNTHGIINQAEDELFVSFSFELGQKGNASKYMVERTYKRSGENHVKSAVTRLHNLTGDPEVLADKTNEVNKQVEDMLGLSIDDFTRAVVLPQGKFSEFLKLRGNDRRQMLQRIFHLEKYGDGLIKKVKTNLQNTTHEKERIESEQQGLGEASKEAVETAEKQVKYWNEKVEEWTAKKAEVDKKVEQEKQLKTWLEEREEAIEHLRKLTGQQEDIEKHKEVLKQSNQAESLLPFAEAFLQSQQEKETWLKKEKNDSAALKEIASKEKDITSRYEQFKRDKQEIDQKLNQRKQTVDKAEEIEKEITTQAKEKSRLDRELEKINEKAGYYNKEEEKMQHNLDKYKQAVKDFQEQQASLNKNIKNKYAIFQAKQEKQSITHLQKQHEQRKQEENDERQKKIHIEEQKNNKEKEIKTQEDHAEKRFQQLMYWYNKCKQDKNWFEKNIYKLHQWSRAYAEQEEQKKHQEMAVHLAAQLQTGQACPVCGSIEHPAPHETDETNDSENLSNKRQYIDNWIDYLKTFDIEISQREWKLQQLSDWVTEIMQETVFSSSASEEIDISHNNITSDNDWEKMIHEQLQQWEVEKNTIENLYYRIEQEKHQYQQMMEEYKELSHQYETVNKAFAEKSEQRIQLEQEINEAINQWKQSYSELDFDTLEEEYKMIQENDEKKEKLQERIDQGSAHIQKLQSELEQWISERHTIMMEQTELNARTQQLSSYLDVKQKQLTSMLEGYSLSQLKREVQTEEADWVTIGERITAEVEQIQKQKQEAENEQAIAAHSLKEAEKRLEDAHNKWHDQLEKLENKDIEPSAVKHDVLTDEQQQRFDERIKQHEKAMNNWQNTKESLDNKIGNRFISEEEWRSLEEHRLDVNSRVDEAREKRGAAVETLQEMQKKQERYQALEKERKEWEKKNEQYKRLEYVFRGRGFVEFLAEEQLMQVSRTASERLHGLTRGRYAIEVDSQGGFIVRDDANGGLKRPVSSLSGGETFLTSLALALSLSASIQLKGEYPLEFFFLDEGFGTLDQDLLDTVMTSLEKLQTNNLAVGIISHVPEIQERLAKKLFVSPAQPSGAGSRVYYQLD</sequence>
<dbReference type="OrthoDB" id="9795626at2"/>
<evidence type="ECO:0000256" key="3">
    <source>
        <dbReference type="ARBA" id="ARBA00013368"/>
    </source>
</evidence>
<keyword evidence="8" id="KW-1185">Reference proteome</keyword>
<evidence type="ECO:0000256" key="4">
    <source>
        <dbReference type="SAM" id="Coils"/>
    </source>
</evidence>
<keyword evidence="4" id="KW-0175">Coiled coil</keyword>
<dbReference type="Pfam" id="PF13476">
    <property type="entry name" value="AAA_23"/>
    <property type="match status" value="1"/>
</dbReference>
<feature type="coiled-coil region" evidence="4">
    <location>
        <begin position="634"/>
        <end position="753"/>
    </location>
</feature>
<feature type="domain" description="Rad50/SbcC-type AAA" evidence="6">
    <location>
        <begin position="5"/>
        <end position="276"/>
    </location>
</feature>
<comment type="caution">
    <text evidence="7">The sequence shown here is derived from an EMBL/GenBank/DDBJ whole genome shotgun (WGS) entry which is preliminary data.</text>
</comment>
<evidence type="ECO:0000256" key="2">
    <source>
        <dbReference type="ARBA" id="ARBA00011322"/>
    </source>
</evidence>
<feature type="coiled-coil region" evidence="4">
    <location>
        <begin position="184"/>
        <end position="287"/>
    </location>
</feature>
<evidence type="ECO:0000256" key="1">
    <source>
        <dbReference type="ARBA" id="ARBA00006930"/>
    </source>
</evidence>
<dbReference type="RefSeq" id="WP_125555785.1">
    <property type="nucleotide sequence ID" value="NZ_RBVX01000008.1"/>
</dbReference>
<gene>
    <name evidence="7" type="ORF">D7Z54_10430</name>
</gene>
<dbReference type="SUPFAM" id="SSF52540">
    <property type="entry name" value="P-loop containing nucleoside triphosphate hydrolases"/>
    <property type="match status" value="2"/>
</dbReference>
<dbReference type="PANTHER" id="PTHR32114:SF2">
    <property type="entry name" value="ABC TRANSPORTER ABCH.3"/>
    <property type="match status" value="1"/>
</dbReference>
<evidence type="ECO:0000256" key="5">
    <source>
        <dbReference type="SAM" id="MobiDB-lite"/>
    </source>
</evidence>
<dbReference type="GO" id="GO:0016887">
    <property type="term" value="F:ATP hydrolysis activity"/>
    <property type="evidence" value="ECO:0007669"/>
    <property type="project" value="InterPro"/>
</dbReference>
<reference evidence="7 8" key="1">
    <citation type="submission" date="2018-10" db="EMBL/GenBank/DDBJ databases">
        <title>Draft genome sequence of Bacillus salarius IM0101, isolated from a hypersaline soil in Inner Mongolia, China.</title>
        <authorList>
            <person name="Yamprayoonswat W."/>
            <person name="Boonvisut S."/>
            <person name="Jumpathong W."/>
            <person name="Sittihan S."/>
            <person name="Ruangsuj P."/>
            <person name="Wanthongcharoen S."/>
            <person name="Thongpramul N."/>
            <person name="Pimmason S."/>
            <person name="Yu B."/>
            <person name="Yasawong M."/>
        </authorList>
    </citation>
    <scope>NUCLEOTIDE SEQUENCE [LARGE SCALE GENOMIC DNA]</scope>
    <source>
        <strain evidence="7 8">IM0101</strain>
    </source>
</reference>
<dbReference type="Gene3D" id="3.40.50.300">
    <property type="entry name" value="P-loop containing nucleotide triphosphate hydrolases"/>
    <property type="match status" value="2"/>
</dbReference>
<name>A0A3R9QTX4_9BACI</name>
<dbReference type="EMBL" id="RBVX01000008">
    <property type="protein sequence ID" value="RSL33380.1"/>
    <property type="molecule type" value="Genomic_DNA"/>
</dbReference>
<accession>A0A3R9QTX4</accession>
<organism evidence="7 8">
    <name type="scientific">Salibacterium salarium</name>
    <dbReference type="NCBI Taxonomy" id="284579"/>
    <lineage>
        <taxon>Bacteria</taxon>
        <taxon>Bacillati</taxon>
        <taxon>Bacillota</taxon>
        <taxon>Bacilli</taxon>
        <taxon>Bacillales</taxon>
        <taxon>Bacillaceae</taxon>
    </lineage>
</organism>
<dbReference type="InterPro" id="IPR027417">
    <property type="entry name" value="P-loop_NTPase"/>
</dbReference>
<dbReference type="AlphaFoldDB" id="A0A3R9QTX4"/>
<proteinExistence type="inferred from homology"/>
<evidence type="ECO:0000259" key="6">
    <source>
        <dbReference type="Pfam" id="PF13476"/>
    </source>
</evidence>
<protein>
    <recommendedName>
        <fullName evidence="3">Nuclease SbcCD subunit C</fullName>
    </recommendedName>
</protein>
<dbReference type="Proteomes" id="UP000275076">
    <property type="component" value="Unassembled WGS sequence"/>
</dbReference>
<dbReference type="PANTHER" id="PTHR32114">
    <property type="entry name" value="ABC TRANSPORTER ABCH.3"/>
    <property type="match status" value="1"/>
</dbReference>
<dbReference type="GO" id="GO:0006302">
    <property type="term" value="P:double-strand break repair"/>
    <property type="evidence" value="ECO:0007669"/>
    <property type="project" value="InterPro"/>
</dbReference>
<dbReference type="Pfam" id="PF13558">
    <property type="entry name" value="SbcC_Walker_B"/>
    <property type="match status" value="1"/>
</dbReference>
<feature type="coiled-coil region" evidence="4">
    <location>
        <begin position="930"/>
        <end position="974"/>
    </location>
</feature>
<evidence type="ECO:0000313" key="8">
    <source>
        <dbReference type="Proteomes" id="UP000275076"/>
    </source>
</evidence>
<comment type="subunit">
    <text evidence="2">Heterodimer of SbcC and SbcD.</text>
</comment>
<dbReference type="InterPro" id="IPR038729">
    <property type="entry name" value="Rad50/SbcC_AAA"/>
</dbReference>
<feature type="coiled-coil region" evidence="4">
    <location>
        <begin position="809"/>
        <end position="905"/>
    </location>
</feature>
<feature type="region of interest" description="Disordered" evidence="5">
    <location>
        <begin position="434"/>
        <end position="470"/>
    </location>
</feature>
<comment type="similarity">
    <text evidence="1">Belongs to the SMC family. SbcC subfamily.</text>
</comment>